<dbReference type="PANTHER" id="PTHR10924">
    <property type="entry name" value="MAJOR FACILITATOR SUPERFAMILY PROTEIN-RELATED"/>
    <property type="match status" value="1"/>
</dbReference>
<dbReference type="GO" id="GO:0016020">
    <property type="term" value="C:membrane"/>
    <property type="evidence" value="ECO:0007669"/>
    <property type="project" value="UniProtKB-SubCell"/>
</dbReference>
<feature type="compositionally biased region" description="Polar residues" evidence="5">
    <location>
        <begin position="1"/>
        <end position="24"/>
    </location>
</feature>
<feature type="transmembrane region" description="Helical" evidence="6">
    <location>
        <begin position="404"/>
        <end position="424"/>
    </location>
</feature>
<evidence type="ECO:0000313" key="8">
    <source>
        <dbReference type="Proteomes" id="UP000801428"/>
    </source>
</evidence>
<feature type="transmembrane region" description="Helical" evidence="6">
    <location>
        <begin position="548"/>
        <end position="567"/>
    </location>
</feature>
<dbReference type="Proteomes" id="UP000801428">
    <property type="component" value="Unassembled WGS sequence"/>
</dbReference>
<dbReference type="Gene3D" id="1.20.1250.20">
    <property type="entry name" value="MFS general substrate transporter like domains"/>
    <property type="match status" value="1"/>
</dbReference>
<protein>
    <recommendedName>
        <fullName evidence="9">MFS general substrate transporter</fullName>
    </recommendedName>
</protein>
<evidence type="ECO:0000256" key="3">
    <source>
        <dbReference type="ARBA" id="ARBA00022989"/>
    </source>
</evidence>
<dbReference type="PANTHER" id="PTHR10924:SF6">
    <property type="entry name" value="SOLUTE CARRIER FAMILY 49 MEMBER A3"/>
    <property type="match status" value="1"/>
</dbReference>
<evidence type="ECO:0000313" key="7">
    <source>
        <dbReference type="EMBL" id="KAF3006502.1"/>
    </source>
</evidence>
<accession>A0A9P4WD75</accession>
<keyword evidence="2 6" id="KW-0812">Transmembrane</keyword>
<gene>
    <name evidence="7" type="ORF">E8E13_004727</name>
</gene>
<feature type="transmembrane region" description="Helical" evidence="6">
    <location>
        <begin position="317"/>
        <end position="338"/>
    </location>
</feature>
<dbReference type="AlphaFoldDB" id="A0A9P4WD75"/>
<evidence type="ECO:0008006" key="9">
    <source>
        <dbReference type="Google" id="ProtNLM"/>
    </source>
</evidence>
<feature type="compositionally biased region" description="Low complexity" evidence="5">
    <location>
        <begin position="45"/>
        <end position="60"/>
    </location>
</feature>
<reference evidence="7" key="1">
    <citation type="submission" date="2019-04" db="EMBL/GenBank/DDBJ databases">
        <title>Sequencing of skin fungus with MAO and IRED activity.</title>
        <authorList>
            <person name="Marsaioli A.J."/>
            <person name="Bonatto J.M.C."/>
            <person name="Reis Junior O."/>
        </authorList>
    </citation>
    <scope>NUCLEOTIDE SEQUENCE</scope>
    <source>
        <strain evidence="7">30M1</strain>
    </source>
</reference>
<feature type="transmembrane region" description="Helical" evidence="6">
    <location>
        <begin position="458"/>
        <end position="479"/>
    </location>
</feature>
<feature type="transmembrane region" description="Helical" evidence="6">
    <location>
        <begin position="499"/>
        <end position="516"/>
    </location>
</feature>
<dbReference type="EMBL" id="SWKU01000005">
    <property type="protein sequence ID" value="KAF3006502.1"/>
    <property type="molecule type" value="Genomic_DNA"/>
</dbReference>
<keyword evidence="3 6" id="KW-1133">Transmembrane helix</keyword>
<name>A0A9P4WD75_CURKU</name>
<dbReference type="InterPro" id="IPR011701">
    <property type="entry name" value="MFS"/>
</dbReference>
<feature type="transmembrane region" description="Helical" evidence="6">
    <location>
        <begin position="226"/>
        <end position="244"/>
    </location>
</feature>
<evidence type="ECO:0000256" key="4">
    <source>
        <dbReference type="ARBA" id="ARBA00023136"/>
    </source>
</evidence>
<keyword evidence="8" id="KW-1185">Reference proteome</keyword>
<organism evidence="7 8">
    <name type="scientific">Curvularia kusanoi</name>
    <name type="common">Cochliobolus kusanoi</name>
    <dbReference type="NCBI Taxonomy" id="90978"/>
    <lineage>
        <taxon>Eukaryota</taxon>
        <taxon>Fungi</taxon>
        <taxon>Dikarya</taxon>
        <taxon>Ascomycota</taxon>
        <taxon>Pezizomycotina</taxon>
        <taxon>Dothideomycetes</taxon>
        <taxon>Pleosporomycetidae</taxon>
        <taxon>Pleosporales</taxon>
        <taxon>Pleosporineae</taxon>
        <taxon>Pleosporaceae</taxon>
        <taxon>Curvularia</taxon>
    </lineage>
</organism>
<evidence type="ECO:0000256" key="5">
    <source>
        <dbReference type="SAM" id="MobiDB-lite"/>
    </source>
</evidence>
<feature type="transmembrane region" description="Helical" evidence="6">
    <location>
        <begin position="430"/>
        <end position="451"/>
    </location>
</feature>
<evidence type="ECO:0000256" key="6">
    <source>
        <dbReference type="SAM" id="Phobius"/>
    </source>
</evidence>
<feature type="transmembrane region" description="Helical" evidence="6">
    <location>
        <begin position="367"/>
        <end position="392"/>
    </location>
</feature>
<dbReference type="Pfam" id="PF07690">
    <property type="entry name" value="MFS_1"/>
    <property type="match status" value="1"/>
</dbReference>
<dbReference type="GO" id="GO:0022857">
    <property type="term" value="F:transmembrane transporter activity"/>
    <property type="evidence" value="ECO:0007669"/>
    <property type="project" value="InterPro"/>
</dbReference>
<evidence type="ECO:0000256" key="1">
    <source>
        <dbReference type="ARBA" id="ARBA00004141"/>
    </source>
</evidence>
<dbReference type="OrthoDB" id="422206at2759"/>
<dbReference type="InterPro" id="IPR036259">
    <property type="entry name" value="MFS_trans_sf"/>
</dbReference>
<proteinExistence type="predicted"/>
<feature type="transmembrane region" description="Helical" evidence="6">
    <location>
        <begin position="159"/>
        <end position="177"/>
    </location>
</feature>
<dbReference type="InterPro" id="IPR049680">
    <property type="entry name" value="FLVCR1-2_SLC49-like"/>
</dbReference>
<keyword evidence="4 6" id="KW-0472">Membrane</keyword>
<evidence type="ECO:0000256" key="2">
    <source>
        <dbReference type="ARBA" id="ARBA00022692"/>
    </source>
</evidence>
<sequence length="595" mass="64229">MSVGQTISSKESPTQYTKSISNSSNRHRAARDHPTSRTPSPLPGPGSKAAKPPSAPANPLQKPGGEKRLTFFRKTGRVLEVGLYCDYLAKMDDIEHVRTHGSIAKGETRVEEDVYTGAQGSSARAVDTEGEAHAPASSGRPKPRQTYSHAHFRVYKRRWLGLAQLVLLNVVVSWDWLTFAPVSTSAATYFEVSETAINWLSTAFLFSFSVAAPLVIWTLHRSPKESILWASGLLLIGNWIRYAGTRASGGIFGVVMFGQILTGLAQPFVLAAPTRYSDMWFTERGRIAATAVASLANPFGGALAQLINPFLGSVDKIVLIVAIITSASCIPSIFLPAAPPTPPTASSSLSRTPVFESIRVMLRSPPFFVVFLTFSVYVGFFNAFSSLLNQILYPYGFSEDEAGICGAVLIVVGLVVAAITAPILDRTHAYLLGIKILCPLVALSYLAMIWAPQTRSIVAPYVLSAILGASSFSLLPIALEYLVEITFPASPEVSSTICWVGGQFFGACFVLIMDALKDKRTVDLAKVNDGGRIDSIGNRPPGNMYNALVFEAVVGMVVLPLPLMLGIKKFGLASGEGRLRVDEHREEEIVEGQET</sequence>
<dbReference type="SUPFAM" id="SSF103473">
    <property type="entry name" value="MFS general substrate transporter"/>
    <property type="match status" value="1"/>
</dbReference>
<comment type="caution">
    <text evidence="7">The sequence shown here is derived from an EMBL/GenBank/DDBJ whole genome shotgun (WGS) entry which is preliminary data.</text>
</comment>
<feature type="region of interest" description="Disordered" evidence="5">
    <location>
        <begin position="1"/>
        <end position="67"/>
    </location>
</feature>
<feature type="region of interest" description="Disordered" evidence="5">
    <location>
        <begin position="114"/>
        <end position="145"/>
    </location>
</feature>
<comment type="subcellular location">
    <subcellularLocation>
        <location evidence="1">Membrane</location>
        <topology evidence="1">Multi-pass membrane protein</topology>
    </subcellularLocation>
</comment>
<feature type="transmembrane region" description="Helical" evidence="6">
    <location>
        <begin position="197"/>
        <end position="219"/>
    </location>
</feature>
<feature type="transmembrane region" description="Helical" evidence="6">
    <location>
        <begin position="250"/>
        <end position="272"/>
    </location>
</feature>